<sequence>MRQSRILKYSNLNLKHQNFVKPTLETFAVFKNIFKWSAVFSLAGLLGTLATFEGVNQFVEYKRLESAALYNHPPPNDTDEWSLENDDWSGGLNGGTHPSIPYKPAHLVRSAWIALEWGVGTATNITSLNPSLDMAQSYLLSAITHIQAAPATIHKDYILNTLSLRLADIRSRIRTRVSLHNALDGYEKVVSFLVASGAPPTALIKVENSAGNVCRALGLHKESESWYHTALRRLPHHDKPQSHSSRWPSWLTLTRNTTHTHPHLDVNIASLSPAQLRAYIETLLSLSKLYSTTTRLTEASSIQKTLIDVLHRSTDPHNTPHCLQALWLRHSLALSQVHYAEVRYALNKTNLEESLGWLQNAEHLSQTTHKAVDGSFASDTYAKRQALKLTASSNKTASECAYLMGVLHQSVNDNQRALGCFERAIKSALHLDSLTKQHLESLPNDPANLKYIDAYKNIGN</sequence>
<accession>A0A4T0J618</accession>
<dbReference type="SUPFAM" id="SSF48452">
    <property type="entry name" value="TPR-like"/>
    <property type="match status" value="1"/>
</dbReference>
<evidence type="ECO:0000313" key="2">
    <source>
        <dbReference type="Proteomes" id="UP000310689"/>
    </source>
</evidence>
<proteinExistence type="predicted"/>
<comment type="caution">
    <text evidence="1">The sequence shown here is derived from an EMBL/GenBank/DDBJ whole genome shotgun (WGS) entry which is preliminary data.</text>
</comment>
<protein>
    <submittedName>
        <fullName evidence="1">Uncharacterized protein</fullName>
    </submittedName>
</protein>
<evidence type="ECO:0000313" key="1">
    <source>
        <dbReference type="EMBL" id="TIB37888.1"/>
    </source>
</evidence>
<reference evidence="1 2" key="1">
    <citation type="submission" date="2019-03" db="EMBL/GenBank/DDBJ databases">
        <title>Sequencing 23 genomes of Wallemia ichthyophaga.</title>
        <authorList>
            <person name="Gostincar C."/>
        </authorList>
    </citation>
    <scope>NUCLEOTIDE SEQUENCE [LARGE SCALE GENOMIC DNA]</scope>
    <source>
        <strain evidence="1 2">EXF-6200</strain>
    </source>
</reference>
<organism evidence="1 2">
    <name type="scientific">Wallemia ichthyophaga</name>
    <dbReference type="NCBI Taxonomy" id="245174"/>
    <lineage>
        <taxon>Eukaryota</taxon>
        <taxon>Fungi</taxon>
        <taxon>Dikarya</taxon>
        <taxon>Basidiomycota</taxon>
        <taxon>Wallemiomycotina</taxon>
        <taxon>Wallemiomycetes</taxon>
        <taxon>Wallemiales</taxon>
        <taxon>Wallemiaceae</taxon>
        <taxon>Wallemia</taxon>
    </lineage>
</organism>
<dbReference type="AlphaFoldDB" id="A0A4T0J618"/>
<gene>
    <name evidence="1" type="ORF">E3P86_02016</name>
</gene>
<dbReference type="EMBL" id="SPOI01000088">
    <property type="protein sequence ID" value="TIB37888.1"/>
    <property type="molecule type" value="Genomic_DNA"/>
</dbReference>
<dbReference type="InterPro" id="IPR011990">
    <property type="entry name" value="TPR-like_helical_dom_sf"/>
</dbReference>
<name>A0A4T0J618_WALIC</name>
<dbReference type="Proteomes" id="UP000310689">
    <property type="component" value="Unassembled WGS sequence"/>
</dbReference>